<feature type="domain" description="Quinolinate phosphoribosyl transferase N-terminal" evidence="15">
    <location>
        <begin position="37"/>
        <end position="122"/>
    </location>
</feature>
<dbReference type="GO" id="GO:0004514">
    <property type="term" value="F:nicotinate-nucleotide diphosphorylase (carboxylating) activity"/>
    <property type="evidence" value="ECO:0007669"/>
    <property type="project" value="UniProtKB-EC"/>
</dbReference>
<dbReference type="PANTHER" id="PTHR32179:SF3">
    <property type="entry name" value="NICOTINATE-NUCLEOTIDE PYROPHOSPHORYLASE [CARBOXYLATING]"/>
    <property type="match status" value="1"/>
</dbReference>
<evidence type="ECO:0000256" key="9">
    <source>
        <dbReference type="ARBA" id="ARBA00033102"/>
    </source>
</evidence>
<dbReference type="InterPro" id="IPR004393">
    <property type="entry name" value="NadC"/>
</dbReference>
<feature type="binding site" evidence="13">
    <location>
        <begin position="281"/>
        <end position="283"/>
    </location>
    <ligand>
        <name>substrate</name>
    </ligand>
</feature>
<keyword evidence="17" id="KW-1185">Reference proteome</keyword>
<feature type="binding site" evidence="13">
    <location>
        <begin position="260"/>
        <end position="262"/>
    </location>
    <ligand>
        <name>substrate</name>
    </ligand>
</feature>
<keyword evidence="8 12" id="KW-0808">Transferase</keyword>
<dbReference type="RefSeq" id="WP_145275943.1">
    <property type="nucleotide sequence ID" value="NZ_CP036426.1"/>
</dbReference>
<dbReference type="AlphaFoldDB" id="A0A518HAI6"/>
<dbReference type="Proteomes" id="UP000317835">
    <property type="component" value="Chromosome"/>
</dbReference>
<dbReference type="KEGG" id="tpla:ElP_58080"/>
<feature type="binding site" evidence="13">
    <location>
        <position position="213"/>
    </location>
    <ligand>
        <name>substrate</name>
    </ligand>
</feature>
<evidence type="ECO:0000256" key="7">
    <source>
        <dbReference type="ARBA" id="ARBA00022676"/>
    </source>
</evidence>
<dbReference type="InterPro" id="IPR002638">
    <property type="entry name" value="Quinolinate_PRibosylTrfase_C"/>
</dbReference>
<sequence>MTEPAPAPEFDLGPAERENAETLIALALAEDLGDLGDLTGEATIPADAIGSARFVSRQDGVLAGLPVVALLAARFGLVDGFEPVLRDGDPIRPGAVIARISGPMRPILAMERTALNFLQRLSGVASLTARFVSAVSGTGATILDTRKTTPGWRLLEKYAVRCGGGRNHRVGLYDAILIKDNHLAWLAPSGDPIGRAVAAARRVAPVGTVVEVEVDSLDQLDRALTCRPDVVLLDNFPPDRLVEAVRRRDEAAPGVLLESSGGITLDTVAEVARTGVDRISVGALTHSAPALDIALDEDAPGDGPPDPRRLG</sequence>
<dbReference type="GO" id="GO:0034213">
    <property type="term" value="P:quinolinate catabolic process"/>
    <property type="evidence" value="ECO:0007669"/>
    <property type="project" value="TreeGrafter"/>
</dbReference>
<dbReference type="Pfam" id="PF02749">
    <property type="entry name" value="QRPTase_N"/>
    <property type="match status" value="1"/>
</dbReference>
<comment type="subunit">
    <text evidence="4">Hexamer formed by 3 homodimers.</text>
</comment>
<dbReference type="PIRSF" id="PIRSF006250">
    <property type="entry name" value="NadC_ModD"/>
    <property type="match status" value="1"/>
</dbReference>
<dbReference type="GO" id="GO:0005737">
    <property type="term" value="C:cytoplasm"/>
    <property type="evidence" value="ECO:0007669"/>
    <property type="project" value="TreeGrafter"/>
</dbReference>
<evidence type="ECO:0000313" key="16">
    <source>
        <dbReference type="EMBL" id="QDV37861.1"/>
    </source>
</evidence>
<feature type="binding site" evidence="13">
    <location>
        <position position="169"/>
    </location>
    <ligand>
        <name>substrate</name>
    </ligand>
</feature>
<dbReference type="InterPro" id="IPR013785">
    <property type="entry name" value="Aldolase_TIM"/>
</dbReference>
<proteinExistence type="inferred from homology"/>
<evidence type="ECO:0000256" key="12">
    <source>
        <dbReference type="PIRNR" id="PIRNR006250"/>
    </source>
</evidence>
<evidence type="ECO:0000256" key="10">
    <source>
        <dbReference type="ARBA" id="ARBA00047445"/>
    </source>
</evidence>
<feature type="binding site" evidence="13">
    <location>
        <position position="179"/>
    </location>
    <ligand>
        <name>substrate</name>
    </ligand>
</feature>
<keyword evidence="7 12" id="KW-0328">Glycosyltransferase</keyword>
<dbReference type="FunFam" id="3.90.1170.20:FF:000001">
    <property type="entry name" value="Nicotinate-nucleotide diphosphorylase (Carboxylating)"/>
    <property type="match status" value="1"/>
</dbReference>
<dbReference type="CDD" id="cd01572">
    <property type="entry name" value="QPRTase"/>
    <property type="match status" value="1"/>
</dbReference>
<keyword evidence="6" id="KW-0662">Pyridine nucleotide biosynthesis</keyword>
<feature type="domain" description="Quinolinate phosphoribosyl transferase C-terminal" evidence="14">
    <location>
        <begin position="124"/>
        <end position="296"/>
    </location>
</feature>
<dbReference type="PANTHER" id="PTHR32179">
    <property type="entry name" value="NICOTINATE-NUCLEOTIDE PYROPHOSPHORYLASE [CARBOXYLATING]"/>
    <property type="match status" value="1"/>
</dbReference>
<dbReference type="InterPro" id="IPR022412">
    <property type="entry name" value="Quinolinate_PRibosylTrfase_N"/>
</dbReference>
<evidence type="ECO:0000259" key="14">
    <source>
        <dbReference type="Pfam" id="PF01729"/>
    </source>
</evidence>
<dbReference type="InterPro" id="IPR036068">
    <property type="entry name" value="Nicotinate_pribotase-like_C"/>
</dbReference>
<protein>
    <recommendedName>
        <fullName evidence="11">Probable nicotinate-nucleotide pyrophosphorylase [carboxylating]</fullName>
        <ecNumber evidence="5">2.4.2.19</ecNumber>
    </recommendedName>
    <alternativeName>
        <fullName evidence="9">Quinolinate phosphoribosyltransferase [decarboxylating]</fullName>
    </alternativeName>
</protein>
<name>A0A518HAI6_9BACT</name>
<dbReference type="GO" id="GO:0009435">
    <property type="term" value="P:NAD+ biosynthetic process"/>
    <property type="evidence" value="ECO:0007669"/>
    <property type="project" value="UniProtKB-UniPathway"/>
</dbReference>
<dbReference type="Pfam" id="PF01729">
    <property type="entry name" value="QRPTase_C"/>
    <property type="match status" value="1"/>
</dbReference>
<reference evidence="16 17" key="1">
    <citation type="submission" date="2019-02" db="EMBL/GenBank/DDBJ databases">
        <title>Deep-cultivation of Planctomycetes and their phenomic and genomic characterization uncovers novel biology.</title>
        <authorList>
            <person name="Wiegand S."/>
            <person name="Jogler M."/>
            <person name="Boedeker C."/>
            <person name="Pinto D."/>
            <person name="Vollmers J."/>
            <person name="Rivas-Marin E."/>
            <person name="Kohn T."/>
            <person name="Peeters S.H."/>
            <person name="Heuer A."/>
            <person name="Rast P."/>
            <person name="Oberbeckmann S."/>
            <person name="Bunk B."/>
            <person name="Jeske O."/>
            <person name="Meyerdierks A."/>
            <person name="Storesund J.E."/>
            <person name="Kallscheuer N."/>
            <person name="Luecker S."/>
            <person name="Lage O.M."/>
            <person name="Pohl T."/>
            <person name="Merkel B.J."/>
            <person name="Hornburger P."/>
            <person name="Mueller R.-W."/>
            <person name="Bruemmer F."/>
            <person name="Labrenz M."/>
            <person name="Spormann A.M."/>
            <person name="Op den Camp H."/>
            <person name="Overmann J."/>
            <person name="Amann R."/>
            <person name="Jetten M.S.M."/>
            <person name="Mascher T."/>
            <person name="Medema M.H."/>
            <person name="Devos D.P."/>
            <person name="Kaster A.-K."/>
            <person name="Ovreas L."/>
            <person name="Rohde M."/>
            <person name="Galperin M.Y."/>
            <person name="Jogler C."/>
        </authorList>
    </citation>
    <scope>NUCLEOTIDE SEQUENCE [LARGE SCALE GENOMIC DNA]</scope>
    <source>
        <strain evidence="16 17">ElP</strain>
    </source>
</reference>
<gene>
    <name evidence="16" type="primary">nadC</name>
    <name evidence="16" type="ORF">ElP_58080</name>
</gene>
<dbReference type="InterPro" id="IPR027277">
    <property type="entry name" value="NadC/ModD"/>
</dbReference>
<evidence type="ECO:0000256" key="6">
    <source>
        <dbReference type="ARBA" id="ARBA00022642"/>
    </source>
</evidence>
<dbReference type="InterPro" id="IPR037128">
    <property type="entry name" value="Quinolinate_PRibosylTase_N_sf"/>
</dbReference>
<organism evidence="16 17">
    <name type="scientific">Tautonia plasticadhaerens</name>
    <dbReference type="NCBI Taxonomy" id="2527974"/>
    <lineage>
        <taxon>Bacteria</taxon>
        <taxon>Pseudomonadati</taxon>
        <taxon>Planctomycetota</taxon>
        <taxon>Planctomycetia</taxon>
        <taxon>Isosphaerales</taxon>
        <taxon>Isosphaeraceae</taxon>
        <taxon>Tautonia</taxon>
    </lineage>
</organism>
<comment type="function">
    <text evidence="1">Involved in the catabolism of quinolinic acid (QA).</text>
</comment>
<dbReference type="EC" id="2.4.2.19" evidence="5"/>
<evidence type="ECO:0000256" key="2">
    <source>
        <dbReference type="ARBA" id="ARBA00004893"/>
    </source>
</evidence>
<feature type="binding site" evidence="13">
    <location>
        <position position="112"/>
    </location>
    <ligand>
        <name>substrate</name>
    </ligand>
</feature>
<evidence type="ECO:0000259" key="15">
    <source>
        <dbReference type="Pfam" id="PF02749"/>
    </source>
</evidence>
<dbReference type="UniPathway" id="UPA00253">
    <property type="reaction ID" value="UER00331"/>
</dbReference>
<dbReference type="FunFam" id="3.20.20.70:FF:000030">
    <property type="entry name" value="Nicotinate-nucleotide pyrophosphorylase, carboxylating"/>
    <property type="match status" value="1"/>
</dbReference>
<evidence type="ECO:0000313" key="17">
    <source>
        <dbReference type="Proteomes" id="UP000317835"/>
    </source>
</evidence>
<dbReference type="Gene3D" id="3.90.1170.20">
    <property type="entry name" value="Quinolinate phosphoribosyl transferase, N-terminal domain"/>
    <property type="match status" value="1"/>
</dbReference>
<dbReference type="OrthoDB" id="9782546at2"/>
<comment type="pathway">
    <text evidence="2">Cofactor biosynthesis; NAD(+) biosynthesis; nicotinate D-ribonucleotide from quinolinate: step 1/1.</text>
</comment>
<accession>A0A518HAI6</accession>
<feature type="binding site" evidence="13">
    <location>
        <begin position="145"/>
        <end position="147"/>
    </location>
    <ligand>
        <name>substrate</name>
    </ligand>
</feature>
<dbReference type="SUPFAM" id="SSF54675">
    <property type="entry name" value="Nicotinate/Quinolinate PRTase N-terminal domain-like"/>
    <property type="match status" value="1"/>
</dbReference>
<dbReference type="EMBL" id="CP036426">
    <property type="protein sequence ID" value="QDV37861.1"/>
    <property type="molecule type" value="Genomic_DNA"/>
</dbReference>
<evidence type="ECO:0000256" key="11">
    <source>
        <dbReference type="ARBA" id="ARBA00069173"/>
    </source>
</evidence>
<comment type="similarity">
    <text evidence="3 12">Belongs to the NadC/ModD family.</text>
</comment>
<evidence type="ECO:0000256" key="8">
    <source>
        <dbReference type="ARBA" id="ARBA00022679"/>
    </source>
</evidence>
<evidence type="ECO:0000256" key="1">
    <source>
        <dbReference type="ARBA" id="ARBA00003237"/>
    </source>
</evidence>
<evidence type="ECO:0000256" key="4">
    <source>
        <dbReference type="ARBA" id="ARBA00011218"/>
    </source>
</evidence>
<evidence type="ECO:0000256" key="5">
    <source>
        <dbReference type="ARBA" id="ARBA00011944"/>
    </source>
</evidence>
<dbReference type="NCBIfam" id="TIGR00078">
    <property type="entry name" value="nadC"/>
    <property type="match status" value="1"/>
</dbReference>
<dbReference type="SUPFAM" id="SSF51690">
    <property type="entry name" value="Nicotinate/Quinolinate PRTase C-terminal domain-like"/>
    <property type="match status" value="1"/>
</dbReference>
<dbReference type="Gene3D" id="3.20.20.70">
    <property type="entry name" value="Aldolase class I"/>
    <property type="match status" value="1"/>
</dbReference>
<evidence type="ECO:0000256" key="13">
    <source>
        <dbReference type="PIRSR" id="PIRSR006250-1"/>
    </source>
</evidence>
<comment type="catalytic activity">
    <reaction evidence="10">
        <text>nicotinate beta-D-ribonucleotide + CO2 + diphosphate = quinolinate + 5-phospho-alpha-D-ribose 1-diphosphate + 2 H(+)</text>
        <dbReference type="Rhea" id="RHEA:12733"/>
        <dbReference type="ChEBI" id="CHEBI:15378"/>
        <dbReference type="ChEBI" id="CHEBI:16526"/>
        <dbReference type="ChEBI" id="CHEBI:29959"/>
        <dbReference type="ChEBI" id="CHEBI:33019"/>
        <dbReference type="ChEBI" id="CHEBI:57502"/>
        <dbReference type="ChEBI" id="CHEBI:58017"/>
        <dbReference type="EC" id="2.4.2.19"/>
    </reaction>
</comment>
<evidence type="ECO:0000256" key="3">
    <source>
        <dbReference type="ARBA" id="ARBA00009400"/>
    </source>
</evidence>
<feature type="binding site" evidence="13">
    <location>
        <position position="234"/>
    </location>
    <ligand>
        <name>substrate</name>
    </ligand>
</feature>